<dbReference type="PANTHER" id="PTHR11019:SF199">
    <property type="entry name" value="HTH-TYPE TRANSCRIPTIONAL REGULATOR NIMR"/>
    <property type="match status" value="1"/>
</dbReference>
<keyword evidence="2" id="KW-0238">DNA-binding</keyword>
<dbReference type="SUPFAM" id="SSF51182">
    <property type="entry name" value="RmlC-like cupins"/>
    <property type="match status" value="1"/>
</dbReference>
<name>E3J7N7_PSEI1</name>
<dbReference type="RefSeq" id="WP_013422765.1">
    <property type="nucleotide sequence ID" value="NC_014666.1"/>
</dbReference>
<dbReference type="eggNOG" id="COG2207">
    <property type="taxonomic scope" value="Bacteria"/>
</dbReference>
<dbReference type="Pfam" id="PF12833">
    <property type="entry name" value="HTH_18"/>
    <property type="match status" value="1"/>
</dbReference>
<sequence length="250" mass="26519">MSISRHDRAEPAVRGYAVTHPPGVAALPIQAGWDQLLYTASGAMTISTPAGSWFIPPHRALWIPDGAQATVRNRSPAAVRNLYFATPLGVAPPRAQAVAVPERFGRELLLHAVRRCPLDLGDPVHAALLTVLVDQLRGLPEASVWLPWPSDPRASDLATALVADPAAGLTSLAHRVGASRRTLERAFGAETGLSLGAWRRRARILSSLDTLAAGASVTQAAIEAGYATPSAYVAAFKQELGQTPRHFLNG</sequence>
<dbReference type="PROSITE" id="PS00041">
    <property type="entry name" value="HTH_ARAC_FAMILY_1"/>
    <property type="match status" value="1"/>
</dbReference>
<evidence type="ECO:0000256" key="3">
    <source>
        <dbReference type="ARBA" id="ARBA00023163"/>
    </source>
</evidence>
<dbReference type="AlphaFoldDB" id="E3J7N7"/>
<keyword evidence="6" id="KW-1185">Reference proteome</keyword>
<dbReference type="InterPro" id="IPR009057">
    <property type="entry name" value="Homeodomain-like_sf"/>
</dbReference>
<accession>E3J7N7</accession>
<dbReference type="STRING" id="298654.FraEuI1c_1587"/>
<evidence type="ECO:0000313" key="5">
    <source>
        <dbReference type="EMBL" id="ADP79646.1"/>
    </source>
</evidence>
<protein>
    <submittedName>
        <fullName evidence="5">Helix-turn-helix, AraC domain protein</fullName>
    </submittedName>
</protein>
<evidence type="ECO:0000256" key="1">
    <source>
        <dbReference type="ARBA" id="ARBA00023015"/>
    </source>
</evidence>
<keyword evidence="1" id="KW-0805">Transcription regulation</keyword>
<evidence type="ECO:0000259" key="4">
    <source>
        <dbReference type="PROSITE" id="PS01124"/>
    </source>
</evidence>
<proteinExistence type="predicted"/>
<dbReference type="HOGENOM" id="CLU_000445_87_2_11"/>
<dbReference type="Gene3D" id="1.10.10.60">
    <property type="entry name" value="Homeodomain-like"/>
    <property type="match status" value="1"/>
</dbReference>
<dbReference type="SMART" id="SM00342">
    <property type="entry name" value="HTH_ARAC"/>
    <property type="match status" value="1"/>
</dbReference>
<dbReference type="PROSITE" id="PS01124">
    <property type="entry name" value="HTH_ARAC_FAMILY_2"/>
    <property type="match status" value="1"/>
</dbReference>
<gene>
    <name evidence="5" type="ordered locus">FraEuI1c_1587</name>
</gene>
<dbReference type="InterPro" id="IPR018060">
    <property type="entry name" value="HTH_AraC"/>
</dbReference>
<dbReference type="GO" id="GO:0043565">
    <property type="term" value="F:sequence-specific DNA binding"/>
    <property type="evidence" value="ECO:0007669"/>
    <property type="project" value="InterPro"/>
</dbReference>
<reference evidence="5 6" key="1">
    <citation type="submission" date="2010-10" db="EMBL/GenBank/DDBJ databases">
        <title>Complete sequence of Frankia sp. EuI1c.</title>
        <authorList>
            <consortium name="US DOE Joint Genome Institute"/>
            <person name="Lucas S."/>
            <person name="Copeland A."/>
            <person name="Lapidus A."/>
            <person name="Cheng J.-F."/>
            <person name="Bruce D."/>
            <person name="Goodwin L."/>
            <person name="Pitluck S."/>
            <person name="Chertkov O."/>
            <person name="Detter J.C."/>
            <person name="Han C."/>
            <person name="Tapia R."/>
            <person name="Land M."/>
            <person name="Hauser L."/>
            <person name="Jeffries C."/>
            <person name="Kyrpides N."/>
            <person name="Ivanova N."/>
            <person name="Mikhailova N."/>
            <person name="Beauchemin N."/>
            <person name="Sen A."/>
            <person name="Sur S.A."/>
            <person name="Gtari M."/>
            <person name="Wall L."/>
            <person name="Tisa L."/>
            <person name="Woyke T."/>
        </authorList>
    </citation>
    <scope>NUCLEOTIDE SEQUENCE [LARGE SCALE GENOMIC DNA]</scope>
    <source>
        <strain evidence="6">DSM 45817 / CECT 9037 / EuI1c</strain>
    </source>
</reference>
<dbReference type="SUPFAM" id="SSF46689">
    <property type="entry name" value="Homeodomain-like"/>
    <property type="match status" value="1"/>
</dbReference>
<evidence type="ECO:0000313" key="6">
    <source>
        <dbReference type="Proteomes" id="UP000002484"/>
    </source>
</evidence>
<dbReference type="EMBL" id="CP002299">
    <property type="protein sequence ID" value="ADP79646.1"/>
    <property type="molecule type" value="Genomic_DNA"/>
</dbReference>
<keyword evidence="3" id="KW-0804">Transcription</keyword>
<dbReference type="Proteomes" id="UP000002484">
    <property type="component" value="Chromosome"/>
</dbReference>
<dbReference type="GO" id="GO:0003700">
    <property type="term" value="F:DNA-binding transcription factor activity"/>
    <property type="evidence" value="ECO:0007669"/>
    <property type="project" value="InterPro"/>
</dbReference>
<organism evidence="5 6">
    <name type="scientific">Pseudofrankia inefficax (strain DSM 45817 / CECT 9037 / DDB 130130 / EuI1c)</name>
    <name type="common">Frankia inefficax</name>
    <dbReference type="NCBI Taxonomy" id="298654"/>
    <lineage>
        <taxon>Bacteria</taxon>
        <taxon>Bacillati</taxon>
        <taxon>Actinomycetota</taxon>
        <taxon>Actinomycetes</taxon>
        <taxon>Frankiales</taxon>
        <taxon>Frankiaceae</taxon>
        <taxon>Pseudofrankia</taxon>
    </lineage>
</organism>
<evidence type="ECO:0000256" key="2">
    <source>
        <dbReference type="ARBA" id="ARBA00023125"/>
    </source>
</evidence>
<feature type="domain" description="HTH araC/xylS-type" evidence="4">
    <location>
        <begin position="152"/>
        <end position="250"/>
    </location>
</feature>
<dbReference type="InterPro" id="IPR011051">
    <property type="entry name" value="RmlC_Cupin_sf"/>
</dbReference>
<dbReference type="InterPro" id="IPR018062">
    <property type="entry name" value="HTH_AraC-typ_CS"/>
</dbReference>
<dbReference type="KEGG" id="fri:FraEuI1c_1587"/>
<dbReference type="InParanoid" id="E3J7N7"/>
<dbReference type="PANTHER" id="PTHR11019">
    <property type="entry name" value="HTH-TYPE TRANSCRIPTIONAL REGULATOR NIMR"/>
    <property type="match status" value="1"/>
</dbReference>